<organism evidence="1 2">
    <name type="scientific">Dichomitus squalens</name>
    <dbReference type="NCBI Taxonomy" id="114155"/>
    <lineage>
        <taxon>Eukaryota</taxon>
        <taxon>Fungi</taxon>
        <taxon>Dikarya</taxon>
        <taxon>Basidiomycota</taxon>
        <taxon>Agaricomycotina</taxon>
        <taxon>Agaricomycetes</taxon>
        <taxon>Polyporales</taxon>
        <taxon>Polyporaceae</taxon>
        <taxon>Dichomitus</taxon>
    </lineage>
</organism>
<accession>A0A4Q9PZT9</accession>
<dbReference type="EMBL" id="ML145109">
    <property type="protein sequence ID" value="TBU59854.1"/>
    <property type="molecule type" value="Genomic_DNA"/>
</dbReference>
<sequence length="156" mass="17444">MEVKGTRRGSDRRIVVVALRAEAGFSPGSWLSPPNLKIRDAKMQTCIFLRPSPTLPSQQPVFNHSTRPSSPQNRFQISPGFVAAVLVARHRPRRPALIRPADVRSPRPDSPPARVISFRHHFPLRADAPESATLAPRSTPLLTQAAYCFFRYSMHS</sequence>
<reference evidence="1 2" key="1">
    <citation type="submission" date="2019-01" db="EMBL/GenBank/DDBJ databases">
        <title>Draft genome sequences of three monokaryotic isolates of the white-rot basidiomycete fungus Dichomitus squalens.</title>
        <authorList>
            <consortium name="DOE Joint Genome Institute"/>
            <person name="Lopez S.C."/>
            <person name="Andreopoulos B."/>
            <person name="Pangilinan J."/>
            <person name="Lipzen A."/>
            <person name="Riley R."/>
            <person name="Ahrendt S."/>
            <person name="Ng V."/>
            <person name="Barry K."/>
            <person name="Daum C."/>
            <person name="Grigoriev I.V."/>
            <person name="Hilden K.S."/>
            <person name="Makela M.R."/>
            <person name="de Vries R.P."/>
        </authorList>
    </citation>
    <scope>NUCLEOTIDE SEQUENCE [LARGE SCALE GENOMIC DNA]</scope>
    <source>
        <strain evidence="1 2">CBS 464.89</strain>
    </source>
</reference>
<dbReference type="Proteomes" id="UP000292082">
    <property type="component" value="Unassembled WGS sequence"/>
</dbReference>
<gene>
    <name evidence="1" type="ORF">BD310DRAFT_361525</name>
</gene>
<dbReference type="AlphaFoldDB" id="A0A4Q9PZT9"/>
<protein>
    <submittedName>
        <fullName evidence="1">Uncharacterized protein</fullName>
    </submittedName>
</protein>
<keyword evidence="2" id="KW-1185">Reference proteome</keyword>
<name>A0A4Q9PZT9_9APHY</name>
<evidence type="ECO:0000313" key="1">
    <source>
        <dbReference type="EMBL" id="TBU59854.1"/>
    </source>
</evidence>
<evidence type="ECO:0000313" key="2">
    <source>
        <dbReference type="Proteomes" id="UP000292082"/>
    </source>
</evidence>
<proteinExistence type="predicted"/>